<keyword evidence="3" id="KW-0311">Gluconate utilization</keyword>
<gene>
    <name evidence="5" type="ORF">SAMN05421842_1563</name>
</gene>
<dbReference type="GO" id="GO:0050661">
    <property type="term" value="F:NADP binding"/>
    <property type="evidence" value="ECO:0007669"/>
    <property type="project" value="InterPro"/>
</dbReference>
<dbReference type="Pfam" id="PF03446">
    <property type="entry name" value="NAD_binding_2"/>
    <property type="match status" value="1"/>
</dbReference>
<dbReference type="Pfam" id="PF00393">
    <property type="entry name" value="6PGD"/>
    <property type="match status" value="1"/>
</dbReference>
<dbReference type="STRING" id="119641.SAMN05421842_1563"/>
<dbReference type="EMBL" id="FOMG01000056">
    <property type="protein sequence ID" value="SFD48008.1"/>
    <property type="molecule type" value="Genomic_DNA"/>
</dbReference>
<dbReference type="InterPro" id="IPR013328">
    <property type="entry name" value="6PGD_dom2"/>
</dbReference>
<dbReference type="NCBIfam" id="NF007161">
    <property type="entry name" value="PRK09599.1"/>
    <property type="match status" value="1"/>
</dbReference>
<dbReference type="InterPro" id="IPR006183">
    <property type="entry name" value="Pgluconate_DH"/>
</dbReference>
<feature type="domain" description="6-phosphogluconate dehydrogenase C-terminal" evidence="4">
    <location>
        <begin position="167"/>
        <end position="294"/>
    </location>
</feature>
<dbReference type="SMART" id="SM01350">
    <property type="entry name" value="6PGD"/>
    <property type="match status" value="1"/>
</dbReference>
<dbReference type="NCBIfam" id="TIGR00872">
    <property type="entry name" value="gnd_rel"/>
    <property type="match status" value="1"/>
</dbReference>
<organism evidence="5 6">
    <name type="scientific">Clostridium uliginosum</name>
    <dbReference type="NCBI Taxonomy" id="119641"/>
    <lineage>
        <taxon>Bacteria</taxon>
        <taxon>Bacillati</taxon>
        <taxon>Bacillota</taxon>
        <taxon>Clostridia</taxon>
        <taxon>Eubacteriales</taxon>
        <taxon>Clostridiaceae</taxon>
        <taxon>Clostridium</taxon>
    </lineage>
</organism>
<dbReference type="GO" id="GO:0004616">
    <property type="term" value="F:phosphogluconate dehydrogenase (decarboxylating) activity"/>
    <property type="evidence" value="ECO:0007669"/>
    <property type="project" value="InterPro"/>
</dbReference>
<sequence length="299" mass="32921">MNIGIIGLGKMGFNIALNLLNHNHSVVAYDLNNESVKNIIKEGAKGVCSIEDLVKQLPERKIIWLMIPSGGAVDSTIEEIVKYINPKDIIIDGGNSNYKDTIRRYKFLKEKGIDFMDCGTSGGTSGALNGACTMVGAEKEVFSYCEELFKDLSIQDGYLHVGEPGSGHFTKMVHNGIEYGMMQSIAEGFEILSKSEFNVDYEKVAKLWNNGSVIRGWLMELAQSAFSKDKDLSSIKGIMNSSGEGKWTVETALDLQVPAPVIALSLMMRYRSLEEDTFTGKVVAALRNEFGGHEVEKNK</sequence>
<evidence type="ECO:0000313" key="5">
    <source>
        <dbReference type="EMBL" id="SFD48008.1"/>
    </source>
</evidence>
<dbReference type="GO" id="GO:0019521">
    <property type="term" value="P:D-gluconate metabolic process"/>
    <property type="evidence" value="ECO:0007669"/>
    <property type="project" value="UniProtKB-KW"/>
</dbReference>
<evidence type="ECO:0000259" key="4">
    <source>
        <dbReference type="SMART" id="SM01350"/>
    </source>
</evidence>
<dbReference type="InterPro" id="IPR036291">
    <property type="entry name" value="NAD(P)-bd_dom_sf"/>
</dbReference>
<protein>
    <submittedName>
        <fullName evidence="5">6-phosphogluconate dehydrogenase</fullName>
    </submittedName>
</protein>
<dbReference type="AlphaFoldDB" id="A0A1I1STC5"/>
<dbReference type="SUPFAM" id="SSF51735">
    <property type="entry name" value="NAD(P)-binding Rossmann-fold domains"/>
    <property type="match status" value="1"/>
</dbReference>
<reference evidence="5 6" key="1">
    <citation type="submission" date="2016-10" db="EMBL/GenBank/DDBJ databases">
        <authorList>
            <person name="de Groot N.N."/>
        </authorList>
    </citation>
    <scope>NUCLEOTIDE SEQUENCE [LARGE SCALE GENOMIC DNA]</scope>
    <source>
        <strain evidence="5 6">DSM 12992</strain>
    </source>
</reference>
<keyword evidence="6" id="KW-1185">Reference proteome</keyword>
<proteinExistence type="inferred from homology"/>
<dbReference type="GO" id="GO:0006098">
    <property type="term" value="P:pentose-phosphate shunt"/>
    <property type="evidence" value="ECO:0007669"/>
    <property type="project" value="InterPro"/>
</dbReference>
<dbReference type="InterPro" id="IPR008927">
    <property type="entry name" value="6-PGluconate_DH-like_C_sf"/>
</dbReference>
<evidence type="ECO:0000256" key="3">
    <source>
        <dbReference type="ARBA" id="ARBA00023064"/>
    </source>
</evidence>
<dbReference type="InterPro" id="IPR006115">
    <property type="entry name" value="6PGDH_NADP-bd"/>
</dbReference>
<dbReference type="OrthoDB" id="9804542at2"/>
<dbReference type="InterPro" id="IPR006114">
    <property type="entry name" value="6PGDH_C"/>
</dbReference>
<dbReference type="Proteomes" id="UP000199263">
    <property type="component" value="Unassembled WGS sequence"/>
</dbReference>
<dbReference type="Gene3D" id="1.10.1040.10">
    <property type="entry name" value="N-(1-d-carboxylethyl)-l-norvaline Dehydrogenase, domain 2"/>
    <property type="match status" value="1"/>
</dbReference>
<dbReference type="InterPro" id="IPR004849">
    <property type="entry name" value="6DGDH_YqeC"/>
</dbReference>
<comment type="similarity">
    <text evidence="1">Belongs to the 6-phosphogluconate dehydrogenase family.</text>
</comment>
<keyword evidence="2" id="KW-0560">Oxidoreductase</keyword>
<dbReference type="PRINTS" id="PR00076">
    <property type="entry name" value="6PGDHDRGNASE"/>
</dbReference>
<dbReference type="Gene3D" id="3.40.50.720">
    <property type="entry name" value="NAD(P)-binding Rossmann-like Domain"/>
    <property type="match status" value="1"/>
</dbReference>
<name>A0A1I1STC5_9CLOT</name>
<accession>A0A1I1STC5</accession>
<dbReference type="RefSeq" id="WP_090094488.1">
    <property type="nucleotide sequence ID" value="NZ_FOMG01000056.1"/>
</dbReference>
<dbReference type="SUPFAM" id="SSF48179">
    <property type="entry name" value="6-phosphogluconate dehydrogenase C-terminal domain-like"/>
    <property type="match status" value="1"/>
</dbReference>
<dbReference type="PANTHER" id="PTHR11811">
    <property type="entry name" value="6-PHOSPHOGLUCONATE DEHYDROGENASE"/>
    <property type="match status" value="1"/>
</dbReference>
<evidence type="ECO:0000313" key="6">
    <source>
        <dbReference type="Proteomes" id="UP000199263"/>
    </source>
</evidence>
<evidence type="ECO:0000256" key="1">
    <source>
        <dbReference type="ARBA" id="ARBA00008419"/>
    </source>
</evidence>
<evidence type="ECO:0000256" key="2">
    <source>
        <dbReference type="ARBA" id="ARBA00023002"/>
    </source>
</evidence>